<dbReference type="Proteomes" id="UP000053699">
    <property type="component" value="Unassembled WGS sequence"/>
</dbReference>
<evidence type="ECO:0000256" key="3">
    <source>
        <dbReference type="ARBA" id="ARBA00007353"/>
    </source>
</evidence>
<dbReference type="InterPro" id="IPR003730">
    <property type="entry name" value="Cu_polyphenol_OxRdtase"/>
</dbReference>
<comment type="catalytic activity">
    <reaction evidence="11">
        <text>S-methyl-5'-thioadenosine + phosphate = 5-(methylsulfanyl)-alpha-D-ribose 1-phosphate + adenine</text>
        <dbReference type="Rhea" id="RHEA:11852"/>
        <dbReference type="ChEBI" id="CHEBI:16708"/>
        <dbReference type="ChEBI" id="CHEBI:17509"/>
        <dbReference type="ChEBI" id="CHEBI:43474"/>
        <dbReference type="ChEBI" id="CHEBI:58533"/>
        <dbReference type="EC" id="2.4.2.28"/>
    </reaction>
    <physiologicalReaction direction="left-to-right" evidence="11">
        <dbReference type="Rhea" id="RHEA:11853"/>
    </physiologicalReaction>
</comment>
<evidence type="ECO:0000256" key="10">
    <source>
        <dbReference type="ARBA" id="ARBA00048968"/>
    </source>
</evidence>
<dbReference type="CDD" id="cd16833">
    <property type="entry name" value="YfiH"/>
    <property type="match status" value="1"/>
</dbReference>
<dbReference type="EMBL" id="JRPY01000036">
    <property type="protein sequence ID" value="KJX75453.1"/>
    <property type="molecule type" value="Genomic_DNA"/>
</dbReference>
<evidence type="ECO:0000256" key="6">
    <source>
        <dbReference type="ARBA" id="ARBA00022801"/>
    </source>
</evidence>
<evidence type="ECO:0000256" key="8">
    <source>
        <dbReference type="ARBA" id="ARBA00023008"/>
    </source>
</evidence>
<comment type="catalytic activity">
    <reaction evidence="1">
        <text>inosine + phosphate = alpha-D-ribose 1-phosphate + hypoxanthine</text>
        <dbReference type="Rhea" id="RHEA:27646"/>
        <dbReference type="ChEBI" id="CHEBI:17368"/>
        <dbReference type="ChEBI" id="CHEBI:17596"/>
        <dbReference type="ChEBI" id="CHEBI:43474"/>
        <dbReference type="ChEBI" id="CHEBI:57720"/>
        <dbReference type="EC" id="2.4.2.1"/>
    </reaction>
    <physiologicalReaction direction="left-to-right" evidence="1">
        <dbReference type="Rhea" id="RHEA:27647"/>
    </physiologicalReaction>
</comment>
<keyword evidence="6" id="KW-0378">Hydrolase</keyword>
<evidence type="ECO:0000256" key="2">
    <source>
        <dbReference type="ARBA" id="ARBA00003215"/>
    </source>
</evidence>
<dbReference type="GO" id="GO:0005507">
    <property type="term" value="F:copper ion binding"/>
    <property type="evidence" value="ECO:0007669"/>
    <property type="project" value="TreeGrafter"/>
</dbReference>
<evidence type="ECO:0000256" key="7">
    <source>
        <dbReference type="ARBA" id="ARBA00022833"/>
    </source>
</evidence>
<dbReference type="GO" id="GO:0017061">
    <property type="term" value="F:S-methyl-5-thioadenosine phosphorylase activity"/>
    <property type="evidence" value="ECO:0007669"/>
    <property type="project" value="UniProtKB-EC"/>
</dbReference>
<sequence>MGGFANTGQVSVRIRRVSAMRAGGVSPSLFDSLNLGDYVGDDPTAVATHRARLVAATGLGVDRVVWMSQVYGDRVKMVHEPCDTAVDDTDALVTRIFQLVLAVFTVHYMPVLLADAHAGVTAAVDVGWLGVRQGVVARAVDIMMALGAHVGDIAVLLGLAVSGRNYEVPAAMADEVEVVLSDNCTTTSAGTSGLDLRVGIACQLCDLGVMPIEAYPRCTVAGQTLFSHRQTASTGRLVSLVCME</sequence>
<accession>A0A0F4ERG5</accession>
<dbReference type="Gene3D" id="3.60.140.10">
    <property type="entry name" value="CNF1/YfiH-like putative cysteine hydrolases"/>
    <property type="match status" value="1"/>
</dbReference>
<keyword evidence="13" id="KW-1185">Reference proteome</keyword>
<comment type="catalytic activity">
    <reaction evidence="9">
        <text>adenosine + H2O + H(+) = inosine + NH4(+)</text>
        <dbReference type="Rhea" id="RHEA:24408"/>
        <dbReference type="ChEBI" id="CHEBI:15377"/>
        <dbReference type="ChEBI" id="CHEBI:15378"/>
        <dbReference type="ChEBI" id="CHEBI:16335"/>
        <dbReference type="ChEBI" id="CHEBI:17596"/>
        <dbReference type="ChEBI" id="CHEBI:28938"/>
        <dbReference type="EC" id="3.5.4.4"/>
    </reaction>
    <physiologicalReaction direction="left-to-right" evidence="9">
        <dbReference type="Rhea" id="RHEA:24409"/>
    </physiologicalReaction>
</comment>
<name>A0A0F4ERG5_9MYCO</name>
<dbReference type="AlphaFoldDB" id="A0A0F4ERG5"/>
<keyword evidence="8" id="KW-0186">Copper</keyword>
<comment type="similarity">
    <text evidence="3">Belongs to the purine nucleoside phosphorylase YfiH/LACC1 family.</text>
</comment>
<dbReference type="Pfam" id="PF02578">
    <property type="entry name" value="Cu-oxidase_4"/>
    <property type="match status" value="1"/>
</dbReference>
<comment type="catalytic activity">
    <reaction evidence="10">
        <text>adenosine + phosphate = alpha-D-ribose 1-phosphate + adenine</text>
        <dbReference type="Rhea" id="RHEA:27642"/>
        <dbReference type="ChEBI" id="CHEBI:16335"/>
        <dbReference type="ChEBI" id="CHEBI:16708"/>
        <dbReference type="ChEBI" id="CHEBI:43474"/>
        <dbReference type="ChEBI" id="CHEBI:57720"/>
        <dbReference type="EC" id="2.4.2.1"/>
    </reaction>
    <physiologicalReaction direction="left-to-right" evidence="10">
        <dbReference type="Rhea" id="RHEA:27643"/>
    </physiologicalReaction>
</comment>
<evidence type="ECO:0000256" key="11">
    <source>
        <dbReference type="ARBA" id="ARBA00049893"/>
    </source>
</evidence>
<evidence type="ECO:0000256" key="5">
    <source>
        <dbReference type="ARBA" id="ARBA00022723"/>
    </source>
</evidence>
<organism evidence="12 13">
    <name type="scientific">Mycobacterium lepromatosis</name>
    <dbReference type="NCBI Taxonomy" id="480418"/>
    <lineage>
        <taxon>Bacteria</taxon>
        <taxon>Bacillati</taxon>
        <taxon>Actinomycetota</taxon>
        <taxon>Actinomycetes</taxon>
        <taxon>Mycobacteriales</taxon>
        <taxon>Mycobacteriaceae</taxon>
        <taxon>Mycobacterium</taxon>
    </lineage>
</organism>
<dbReference type="PANTHER" id="PTHR30616">
    <property type="entry name" value="UNCHARACTERIZED PROTEIN YFIH"/>
    <property type="match status" value="1"/>
</dbReference>
<evidence type="ECO:0000313" key="13">
    <source>
        <dbReference type="Proteomes" id="UP000053699"/>
    </source>
</evidence>
<evidence type="ECO:0000256" key="1">
    <source>
        <dbReference type="ARBA" id="ARBA00000553"/>
    </source>
</evidence>
<keyword evidence="4" id="KW-0808">Transferase</keyword>
<dbReference type="PATRIC" id="fig|480418.6.peg.1821"/>
<keyword evidence="7" id="KW-0862">Zinc</keyword>
<dbReference type="InterPro" id="IPR038371">
    <property type="entry name" value="Cu_polyphenol_OxRdtase_sf"/>
</dbReference>
<dbReference type="SUPFAM" id="SSF64438">
    <property type="entry name" value="CNF1/YfiH-like putative cysteine hydrolases"/>
    <property type="match status" value="1"/>
</dbReference>
<dbReference type="InterPro" id="IPR011324">
    <property type="entry name" value="Cytotoxic_necrot_fac-like_cat"/>
</dbReference>
<evidence type="ECO:0000256" key="9">
    <source>
        <dbReference type="ARBA" id="ARBA00047989"/>
    </source>
</evidence>
<dbReference type="STRING" id="480418.GCA_000975265_00647"/>
<dbReference type="PANTHER" id="PTHR30616:SF2">
    <property type="entry name" value="PURINE NUCLEOSIDE PHOSPHORYLASE LACC1"/>
    <property type="match status" value="1"/>
</dbReference>
<keyword evidence="5" id="KW-0479">Metal-binding</keyword>
<evidence type="ECO:0000256" key="4">
    <source>
        <dbReference type="ARBA" id="ARBA00022679"/>
    </source>
</evidence>
<protein>
    <submittedName>
        <fullName evidence="12">YfiH</fullName>
    </submittedName>
</protein>
<dbReference type="GO" id="GO:0016787">
    <property type="term" value="F:hydrolase activity"/>
    <property type="evidence" value="ECO:0007669"/>
    <property type="project" value="UniProtKB-KW"/>
</dbReference>
<comment type="function">
    <text evidence="2">Purine nucleoside enzyme that catalyzes the phosphorolysis of adenosine and inosine nucleosides, yielding D-ribose 1-phosphate and the respective free bases, adenine and hypoxanthine. Also catalyzes the phosphorolysis of S-methyl-5'-thioadenosine into adenine and S-methyl-5-thio-alpha-D-ribose 1-phosphate. Also has adenosine deaminase activity.</text>
</comment>
<reference evidence="12 13" key="1">
    <citation type="journal article" date="2015" name="Proc. Natl. Acad. Sci. U.S.A.">
        <title>Insight into the evolution and origin of leprosy bacilli from the genome sequence of Mycobacterium lepromatosis.</title>
        <authorList>
            <person name="Singh P."/>
            <person name="Benjak A."/>
            <person name="Schuenemann V.J."/>
            <person name="Herbig A."/>
            <person name="Avanzi C."/>
            <person name="Busso P."/>
            <person name="Nieselt K."/>
            <person name="Krause J."/>
            <person name="Vera-Cabrera L."/>
            <person name="Cole S.T."/>
        </authorList>
    </citation>
    <scope>NUCLEOTIDE SEQUENCE [LARGE SCALE GENOMIC DNA]</scope>
    <source>
        <strain evidence="12 13">Mx1-22A</strain>
    </source>
</reference>
<gene>
    <name evidence="12" type="primary">yfiH</name>
    <name evidence="12" type="ORF">MLPM_0918</name>
</gene>
<proteinExistence type="inferred from homology"/>
<comment type="caution">
    <text evidence="12">The sequence shown here is derived from an EMBL/GenBank/DDBJ whole genome shotgun (WGS) entry which is preliminary data.</text>
</comment>
<evidence type="ECO:0000313" key="12">
    <source>
        <dbReference type="EMBL" id="KJX75453.1"/>
    </source>
</evidence>